<gene>
    <name evidence="2" type="ORF">MKW98_006509</name>
</gene>
<sequence length="84" mass="9527">MNSIFSSFDAACFEFLHQKISFSPSPMETKNTNTTAVDNKVSSTTPEKQQVQKKIEEKKKTTTNTRRYALELDGLNCFETIVSN</sequence>
<dbReference type="EMBL" id="JAJJMB010004055">
    <property type="protein sequence ID" value="KAI3944348.1"/>
    <property type="molecule type" value="Genomic_DNA"/>
</dbReference>
<protein>
    <submittedName>
        <fullName evidence="2">Uncharacterized protein</fullName>
    </submittedName>
</protein>
<feature type="compositionally biased region" description="Polar residues" evidence="1">
    <location>
        <begin position="24"/>
        <end position="46"/>
    </location>
</feature>
<dbReference type="PANTHER" id="PTHR33641">
    <property type="entry name" value="OS06G0133500 PROTEIN"/>
    <property type="match status" value="1"/>
</dbReference>
<dbReference type="AlphaFoldDB" id="A0AAD4T9I8"/>
<comment type="caution">
    <text evidence="2">The sequence shown here is derived from an EMBL/GenBank/DDBJ whole genome shotgun (WGS) entry which is preliminary data.</text>
</comment>
<evidence type="ECO:0000313" key="2">
    <source>
        <dbReference type="EMBL" id="KAI3944348.1"/>
    </source>
</evidence>
<dbReference type="PANTHER" id="PTHR33641:SF15">
    <property type="entry name" value="AVR9_CF-9 RAPIDLY ELICITED PROTEIN"/>
    <property type="match status" value="1"/>
</dbReference>
<dbReference type="Proteomes" id="UP001202328">
    <property type="component" value="Unassembled WGS sequence"/>
</dbReference>
<keyword evidence="3" id="KW-1185">Reference proteome</keyword>
<name>A0AAD4T9I8_9MAGN</name>
<proteinExistence type="predicted"/>
<evidence type="ECO:0000313" key="3">
    <source>
        <dbReference type="Proteomes" id="UP001202328"/>
    </source>
</evidence>
<evidence type="ECO:0000256" key="1">
    <source>
        <dbReference type="SAM" id="MobiDB-lite"/>
    </source>
</evidence>
<reference evidence="2" key="1">
    <citation type="submission" date="2022-04" db="EMBL/GenBank/DDBJ databases">
        <title>A functionally conserved STORR gene fusion in Papaver species that diverged 16.8 million years ago.</title>
        <authorList>
            <person name="Catania T."/>
        </authorList>
    </citation>
    <scope>NUCLEOTIDE SEQUENCE</scope>
    <source>
        <strain evidence="2">S-188037</strain>
    </source>
</reference>
<organism evidence="2 3">
    <name type="scientific">Papaver atlanticum</name>
    <dbReference type="NCBI Taxonomy" id="357466"/>
    <lineage>
        <taxon>Eukaryota</taxon>
        <taxon>Viridiplantae</taxon>
        <taxon>Streptophyta</taxon>
        <taxon>Embryophyta</taxon>
        <taxon>Tracheophyta</taxon>
        <taxon>Spermatophyta</taxon>
        <taxon>Magnoliopsida</taxon>
        <taxon>Ranunculales</taxon>
        <taxon>Papaveraceae</taxon>
        <taxon>Papaveroideae</taxon>
        <taxon>Papaver</taxon>
    </lineage>
</organism>
<accession>A0AAD4T9I8</accession>
<feature type="region of interest" description="Disordered" evidence="1">
    <location>
        <begin position="24"/>
        <end position="59"/>
    </location>
</feature>